<evidence type="ECO:0000313" key="12">
    <source>
        <dbReference type="EMBL" id="SDY77020.1"/>
    </source>
</evidence>
<gene>
    <name evidence="12" type="ORF">SAMN02910414_02340</name>
</gene>
<dbReference type="OrthoDB" id="9779408at2"/>
<keyword evidence="7 8" id="KW-0119">Carbohydrate metabolism</keyword>
<organism evidence="12 13">
    <name type="scientific">Lachnobacterium bovis DSM 14045</name>
    <dbReference type="NCBI Taxonomy" id="1122142"/>
    <lineage>
        <taxon>Bacteria</taxon>
        <taxon>Bacillati</taxon>
        <taxon>Bacillota</taxon>
        <taxon>Clostridia</taxon>
        <taxon>Lachnospirales</taxon>
        <taxon>Lachnospiraceae</taxon>
        <taxon>Lachnobacterium</taxon>
    </lineage>
</organism>
<dbReference type="AlphaFoldDB" id="A0A1H3MK94"/>
<dbReference type="GO" id="GO:0033499">
    <property type="term" value="P:galactose catabolic process via UDP-galactose, Leloir pathway"/>
    <property type="evidence" value="ECO:0007669"/>
    <property type="project" value="TreeGrafter"/>
</dbReference>
<protein>
    <recommendedName>
        <fullName evidence="5 8">Aldose 1-epimerase</fullName>
        <ecNumber evidence="4 8">5.1.3.3</ecNumber>
    </recommendedName>
</protein>
<keyword evidence="6 8" id="KW-0413">Isomerase</keyword>
<dbReference type="GO" id="GO:0004034">
    <property type="term" value="F:aldose 1-epimerase activity"/>
    <property type="evidence" value="ECO:0007669"/>
    <property type="project" value="UniProtKB-EC"/>
</dbReference>
<dbReference type="GO" id="GO:0030246">
    <property type="term" value="F:carbohydrate binding"/>
    <property type="evidence" value="ECO:0007669"/>
    <property type="project" value="InterPro"/>
</dbReference>
<accession>A0A1H3MK94</accession>
<evidence type="ECO:0000256" key="11">
    <source>
        <dbReference type="PIRSR" id="PIRSR005096-3"/>
    </source>
</evidence>
<dbReference type="UniPathway" id="UPA00242"/>
<sequence length="347" mass="38930">MEQINFGKTKEGQEVMNYFITNSKGVKVGVTDYGATVTSILITDKNGNQRDVVLGYDNVEGYQRGNSYFGATVGRNCNRIANAEVTLDGIVYKLEKNDNENNLHSASHGIDKKVWSVLSREENKIVFSCVSKDMEQDFPGNMQAQVLYEVTEENELIIKYHAVSDKTTVMNFTNHSYFNLGGHDSGDVLEHVLQINASHYTPVCDSKSIPTGEISAVEGTPFDFRKPKKIGKDISEDFEQLKYGNGYDHNFALDKNGEDVEICAECYCEKTGIQMDVLTDLPGVQLYTANFVDGENGKNNAIYYKRNAVCLETQFYPNAANEDNFKKPIFKAGEPYDATTIYRFSIK</sequence>
<feature type="binding site" evidence="11">
    <location>
        <begin position="175"/>
        <end position="177"/>
    </location>
    <ligand>
        <name>beta-D-galactose</name>
        <dbReference type="ChEBI" id="CHEBI:27667"/>
    </ligand>
</feature>
<dbReference type="Proteomes" id="UP000183918">
    <property type="component" value="Unassembled WGS sequence"/>
</dbReference>
<evidence type="ECO:0000256" key="10">
    <source>
        <dbReference type="PIRSR" id="PIRSR005096-2"/>
    </source>
</evidence>
<dbReference type="InterPro" id="IPR008183">
    <property type="entry name" value="Aldose_1/G6P_1-epimerase"/>
</dbReference>
<evidence type="ECO:0000256" key="2">
    <source>
        <dbReference type="ARBA" id="ARBA00005028"/>
    </source>
</evidence>
<evidence type="ECO:0000256" key="7">
    <source>
        <dbReference type="ARBA" id="ARBA00023277"/>
    </source>
</evidence>
<proteinExistence type="inferred from homology"/>
<feature type="binding site" evidence="10">
    <location>
        <position position="248"/>
    </location>
    <ligand>
        <name>beta-D-galactose</name>
        <dbReference type="ChEBI" id="CHEBI:27667"/>
    </ligand>
</feature>
<dbReference type="Pfam" id="PF01263">
    <property type="entry name" value="Aldose_epim"/>
    <property type="match status" value="1"/>
</dbReference>
<dbReference type="PANTHER" id="PTHR10091:SF0">
    <property type="entry name" value="GALACTOSE MUTAROTASE"/>
    <property type="match status" value="1"/>
</dbReference>
<feature type="active site" description="Proton donor" evidence="9">
    <location>
        <position position="175"/>
    </location>
</feature>
<dbReference type="RefSeq" id="WP_074719104.1">
    <property type="nucleotide sequence ID" value="NZ_FNPG01000035.1"/>
</dbReference>
<dbReference type="Gene3D" id="2.70.98.10">
    <property type="match status" value="1"/>
</dbReference>
<dbReference type="PIRSF" id="PIRSF005096">
    <property type="entry name" value="GALM"/>
    <property type="match status" value="1"/>
</dbReference>
<evidence type="ECO:0000313" key="13">
    <source>
        <dbReference type="Proteomes" id="UP000183918"/>
    </source>
</evidence>
<dbReference type="PANTHER" id="PTHR10091">
    <property type="entry name" value="ALDOSE-1-EPIMERASE"/>
    <property type="match status" value="1"/>
</dbReference>
<evidence type="ECO:0000256" key="4">
    <source>
        <dbReference type="ARBA" id="ARBA00013185"/>
    </source>
</evidence>
<evidence type="ECO:0000256" key="6">
    <source>
        <dbReference type="ARBA" id="ARBA00023235"/>
    </source>
</evidence>
<evidence type="ECO:0000256" key="5">
    <source>
        <dbReference type="ARBA" id="ARBA00014165"/>
    </source>
</evidence>
<feature type="active site" description="Proton acceptor" evidence="9">
    <location>
        <position position="312"/>
    </location>
</feature>
<dbReference type="CDD" id="cd09019">
    <property type="entry name" value="galactose_mutarotase_like"/>
    <property type="match status" value="1"/>
</dbReference>
<dbReference type="InterPro" id="IPR014718">
    <property type="entry name" value="GH-type_carb-bd"/>
</dbReference>
<dbReference type="NCBIfam" id="NF008277">
    <property type="entry name" value="PRK11055.1"/>
    <property type="match status" value="1"/>
</dbReference>
<dbReference type="EC" id="5.1.3.3" evidence="4 8"/>
<name>A0A1H3MK94_9FIRM</name>
<evidence type="ECO:0000256" key="8">
    <source>
        <dbReference type="PIRNR" id="PIRNR005096"/>
    </source>
</evidence>
<dbReference type="SUPFAM" id="SSF74650">
    <property type="entry name" value="Galactose mutarotase-like"/>
    <property type="match status" value="1"/>
</dbReference>
<dbReference type="PROSITE" id="PS00545">
    <property type="entry name" value="ALDOSE_1_EPIMERASE"/>
    <property type="match status" value="1"/>
</dbReference>
<dbReference type="InterPro" id="IPR047215">
    <property type="entry name" value="Galactose_mutarotase-like"/>
</dbReference>
<feature type="binding site" evidence="11">
    <location>
        <begin position="78"/>
        <end position="79"/>
    </location>
    <ligand>
        <name>beta-D-galactose</name>
        <dbReference type="ChEBI" id="CHEBI:27667"/>
    </ligand>
</feature>
<comment type="pathway">
    <text evidence="2 8">Carbohydrate metabolism; hexose metabolism.</text>
</comment>
<comment type="similarity">
    <text evidence="3 8">Belongs to the aldose epimerase family.</text>
</comment>
<dbReference type="InterPro" id="IPR015443">
    <property type="entry name" value="Aldose_1-epimerase"/>
</dbReference>
<dbReference type="GO" id="GO:0006006">
    <property type="term" value="P:glucose metabolic process"/>
    <property type="evidence" value="ECO:0007669"/>
    <property type="project" value="TreeGrafter"/>
</dbReference>
<evidence type="ECO:0000256" key="3">
    <source>
        <dbReference type="ARBA" id="ARBA00006206"/>
    </source>
</evidence>
<reference evidence="12 13" key="1">
    <citation type="submission" date="2016-10" db="EMBL/GenBank/DDBJ databases">
        <authorList>
            <person name="de Groot N.N."/>
        </authorList>
    </citation>
    <scope>NUCLEOTIDE SEQUENCE [LARGE SCALE GENOMIC DNA]</scope>
    <source>
        <strain evidence="12 13">DSM 14045</strain>
    </source>
</reference>
<comment type="catalytic activity">
    <reaction evidence="1 8">
        <text>alpha-D-glucose = beta-D-glucose</text>
        <dbReference type="Rhea" id="RHEA:10264"/>
        <dbReference type="ChEBI" id="CHEBI:15903"/>
        <dbReference type="ChEBI" id="CHEBI:17925"/>
        <dbReference type="EC" id="5.1.3.3"/>
    </reaction>
</comment>
<dbReference type="InterPro" id="IPR011013">
    <property type="entry name" value="Gal_mutarotase_sf_dom"/>
</dbReference>
<dbReference type="InterPro" id="IPR018052">
    <property type="entry name" value="Ald1_epimerase_CS"/>
</dbReference>
<dbReference type="STRING" id="1122142.SAMN02910414_02340"/>
<evidence type="ECO:0000256" key="9">
    <source>
        <dbReference type="PIRSR" id="PIRSR005096-1"/>
    </source>
</evidence>
<dbReference type="EMBL" id="FNPG01000035">
    <property type="protein sequence ID" value="SDY77020.1"/>
    <property type="molecule type" value="Genomic_DNA"/>
</dbReference>
<evidence type="ECO:0000256" key="1">
    <source>
        <dbReference type="ARBA" id="ARBA00001614"/>
    </source>
</evidence>
<keyword evidence="13" id="KW-1185">Reference proteome</keyword>